<evidence type="ECO:0000313" key="3">
    <source>
        <dbReference type="EMBL" id="ODV60081.1"/>
    </source>
</evidence>
<dbReference type="InterPro" id="IPR050734">
    <property type="entry name" value="PIH1/Kintoun_subfamily"/>
</dbReference>
<dbReference type="OrthoDB" id="5135119at2759"/>
<sequence>MFENEFIPEKVFPAILNNEWEIPILLSPKLFQVKDKKNNLSYVVDCLINNKCFNWILINESLKGILIDWCIDSIELKFHLQNIKIKRNNLKFPKMSYKGDPHSNQITVLKQSLSDNKNFDLINEKKKLNNYIKENEHLLMV</sequence>
<dbReference type="RefSeq" id="XP_020046388.1">
    <property type="nucleotide sequence ID" value="XM_020193536.1"/>
</dbReference>
<dbReference type="Proteomes" id="UP000095038">
    <property type="component" value="Unassembled WGS sequence"/>
</dbReference>
<dbReference type="AlphaFoldDB" id="A0A1D2VEK7"/>
<feature type="domain" description="PIH1 N-terminal" evidence="2">
    <location>
        <begin position="18"/>
        <end position="107"/>
    </location>
</feature>
<accession>A0A1D2VEK7</accession>
<feature type="non-terminal residue" evidence="3">
    <location>
        <position position="141"/>
    </location>
</feature>
<dbReference type="Pfam" id="PF08190">
    <property type="entry name" value="PIH1"/>
    <property type="match status" value="1"/>
</dbReference>
<dbReference type="InterPro" id="IPR012981">
    <property type="entry name" value="PIH1_N"/>
</dbReference>
<dbReference type="GO" id="GO:0097255">
    <property type="term" value="C:R2TP complex"/>
    <property type="evidence" value="ECO:0007669"/>
    <property type="project" value="TreeGrafter"/>
</dbReference>
<reference evidence="4" key="1">
    <citation type="submission" date="2016-05" db="EMBL/GenBank/DDBJ databases">
        <title>Comparative genomics of biotechnologically important yeasts.</title>
        <authorList>
            <consortium name="DOE Joint Genome Institute"/>
            <person name="Riley R."/>
            <person name="Haridas S."/>
            <person name="Wolfe K.H."/>
            <person name="Lopes M.R."/>
            <person name="Hittinger C.T."/>
            <person name="Goker M."/>
            <person name="Salamov A."/>
            <person name="Wisecaver J."/>
            <person name="Long T.M."/>
            <person name="Aerts A.L."/>
            <person name="Barry K."/>
            <person name="Choi C."/>
            <person name="Clum A."/>
            <person name="Coughlan A.Y."/>
            <person name="Deshpande S."/>
            <person name="Douglass A.P."/>
            <person name="Hanson S.J."/>
            <person name="Klenk H.-P."/>
            <person name="Labutti K."/>
            <person name="Lapidus A."/>
            <person name="Lindquist E."/>
            <person name="Lipzen A."/>
            <person name="Meier-Kolthoff J.P."/>
            <person name="Ohm R.A."/>
            <person name="Otillar R.P."/>
            <person name="Pangilinan J."/>
            <person name="Peng Y."/>
            <person name="Rokas A."/>
            <person name="Rosa C.A."/>
            <person name="Scheuner C."/>
            <person name="Sibirny A.A."/>
            <person name="Slot J.C."/>
            <person name="Stielow J.B."/>
            <person name="Sun H."/>
            <person name="Kurtzman C.P."/>
            <person name="Blackwell M."/>
            <person name="Grigoriev I.V."/>
            <person name="Jeffries T.W."/>
        </authorList>
    </citation>
    <scope>NUCLEOTIDE SEQUENCE [LARGE SCALE GENOMIC DNA]</scope>
    <source>
        <strain evidence="4">DSM 1968</strain>
    </source>
</reference>
<gene>
    <name evidence="3" type="ORF">ASCRUDRAFT_76596</name>
</gene>
<dbReference type="GO" id="GO:0000492">
    <property type="term" value="P:box C/D snoRNP assembly"/>
    <property type="evidence" value="ECO:0007669"/>
    <property type="project" value="TreeGrafter"/>
</dbReference>
<dbReference type="GeneID" id="30967172"/>
<proteinExistence type="inferred from homology"/>
<dbReference type="PANTHER" id="PTHR22997">
    <property type="entry name" value="PIH1 DOMAIN-CONTAINING PROTEIN 1"/>
    <property type="match status" value="1"/>
</dbReference>
<evidence type="ECO:0000259" key="2">
    <source>
        <dbReference type="Pfam" id="PF08190"/>
    </source>
</evidence>
<dbReference type="GO" id="GO:1990904">
    <property type="term" value="C:ribonucleoprotein complex"/>
    <property type="evidence" value="ECO:0007669"/>
    <property type="project" value="TreeGrafter"/>
</dbReference>
<name>A0A1D2VEK7_9ASCO</name>
<dbReference type="EMBL" id="KV454483">
    <property type="protein sequence ID" value="ODV60081.1"/>
    <property type="molecule type" value="Genomic_DNA"/>
</dbReference>
<comment type="similarity">
    <text evidence="1">Belongs to the PIH1 family.</text>
</comment>
<protein>
    <recommendedName>
        <fullName evidence="2">PIH1 N-terminal domain-containing protein</fullName>
    </recommendedName>
</protein>
<organism evidence="3 4">
    <name type="scientific">Ascoidea rubescens DSM 1968</name>
    <dbReference type="NCBI Taxonomy" id="1344418"/>
    <lineage>
        <taxon>Eukaryota</taxon>
        <taxon>Fungi</taxon>
        <taxon>Dikarya</taxon>
        <taxon>Ascomycota</taxon>
        <taxon>Saccharomycotina</taxon>
        <taxon>Saccharomycetes</taxon>
        <taxon>Ascoideaceae</taxon>
        <taxon>Ascoidea</taxon>
    </lineage>
</organism>
<dbReference type="InParanoid" id="A0A1D2VEK7"/>
<dbReference type="GO" id="GO:0005737">
    <property type="term" value="C:cytoplasm"/>
    <property type="evidence" value="ECO:0007669"/>
    <property type="project" value="TreeGrafter"/>
</dbReference>
<dbReference type="PANTHER" id="PTHR22997:SF0">
    <property type="entry name" value="PIH1 DOMAIN-CONTAINING PROTEIN 1"/>
    <property type="match status" value="1"/>
</dbReference>
<evidence type="ECO:0000313" key="4">
    <source>
        <dbReference type="Proteomes" id="UP000095038"/>
    </source>
</evidence>
<dbReference type="GO" id="GO:0006364">
    <property type="term" value="P:rRNA processing"/>
    <property type="evidence" value="ECO:0007669"/>
    <property type="project" value="TreeGrafter"/>
</dbReference>
<dbReference type="STRING" id="1344418.A0A1D2VEK7"/>
<evidence type="ECO:0000256" key="1">
    <source>
        <dbReference type="ARBA" id="ARBA00008511"/>
    </source>
</evidence>
<keyword evidence="4" id="KW-1185">Reference proteome</keyword>